<evidence type="ECO:0008006" key="3">
    <source>
        <dbReference type="Google" id="ProtNLM"/>
    </source>
</evidence>
<sequence>MELLLLFTGALFFALYLQRKKQSSNYKIDQGMLMTNDSLNQVNIPLTEIVDVVRIGKNAKPNFWFNLEAISGRLDNVAIFTRSNVSYLLRVRNGRAFIRELKEQKSNVYRKAEVI</sequence>
<organism evidence="1 2">
    <name type="scientific">Pseudobacillus wudalianchiensis</name>
    <dbReference type="NCBI Taxonomy" id="1743143"/>
    <lineage>
        <taxon>Bacteria</taxon>
        <taxon>Bacillati</taxon>
        <taxon>Bacillota</taxon>
        <taxon>Bacilli</taxon>
        <taxon>Bacillales</taxon>
        <taxon>Bacillaceae</taxon>
        <taxon>Pseudobacillus</taxon>
    </lineage>
</organism>
<dbReference type="AlphaFoldDB" id="A0A1B9AMM7"/>
<evidence type="ECO:0000313" key="2">
    <source>
        <dbReference type="Proteomes" id="UP000092578"/>
    </source>
</evidence>
<dbReference type="Proteomes" id="UP000092578">
    <property type="component" value="Unassembled WGS sequence"/>
</dbReference>
<dbReference type="RefSeq" id="WP_065411076.1">
    <property type="nucleotide sequence ID" value="NZ_MAYT01000027.1"/>
</dbReference>
<comment type="caution">
    <text evidence="1">The sequence shown here is derived from an EMBL/GenBank/DDBJ whole genome shotgun (WGS) entry which is preliminary data.</text>
</comment>
<name>A0A1B9AMM7_9BACI</name>
<gene>
    <name evidence="1" type="ORF">A8F95_10495</name>
</gene>
<dbReference type="EMBL" id="MAYT01000027">
    <property type="protein sequence ID" value="OCA85109.1"/>
    <property type="molecule type" value="Genomic_DNA"/>
</dbReference>
<proteinExistence type="predicted"/>
<keyword evidence="2" id="KW-1185">Reference proteome</keyword>
<evidence type="ECO:0000313" key="1">
    <source>
        <dbReference type="EMBL" id="OCA85109.1"/>
    </source>
</evidence>
<protein>
    <recommendedName>
        <fullName evidence="3">DUF304 domain-containing protein</fullName>
    </recommendedName>
</protein>
<accession>A0A1B9AMM7</accession>
<reference evidence="2" key="1">
    <citation type="submission" date="2016-05" db="EMBL/GenBank/DDBJ databases">
        <authorList>
            <person name="Liu B."/>
            <person name="Wang J."/>
            <person name="Zhu Y."/>
            <person name="Liu G."/>
            <person name="Chen Q."/>
            <person name="Chen Z."/>
            <person name="Lan J."/>
            <person name="Che J."/>
            <person name="Ge C."/>
            <person name="Shi H."/>
            <person name="Pan Z."/>
            <person name="Liu X."/>
        </authorList>
    </citation>
    <scope>NUCLEOTIDE SEQUENCE [LARGE SCALE GENOMIC DNA]</scope>
    <source>
        <strain evidence="2">FJAT-27215</strain>
    </source>
</reference>